<keyword evidence="2" id="KW-0472">Membrane</keyword>
<protein>
    <recommendedName>
        <fullName evidence="5">Late embryogenesis abundant protein LEA-2 subgroup domain-containing protein</fullName>
    </recommendedName>
</protein>
<gene>
    <name evidence="3" type="ORF">Fmac_019407</name>
</gene>
<reference evidence="3 4" key="1">
    <citation type="submission" date="2024-08" db="EMBL/GenBank/DDBJ databases">
        <title>Insights into the chromosomal genome structure of Flemingia macrophylla.</title>
        <authorList>
            <person name="Ding Y."/>
            <person name="Zhao Y."/>
            <person name="Bi W."/>
            <person name="Wu M."/>
            <person name="Zhao G."/>
            <person name="Gong Y."/>
            <person name="Li W."/>
            <person name="Zhang P."/>
        </authorList>
    </citation>
    <scope>NUCLEOTIDE SEQUENCE [LARGE SCALE GENOMIC DNA]</scope>
    <source>
        <strain evidence="3">DYQJB</strain>
        <tissue evidence="3">Leaf</tissue>
    </source>
</reference>
<evidence type="ECO:0000256" key="2">
    <source>
        <dbReference type="ARBA" id="ARBA00023136"/>
    </source>
</evidence>
<comment type="subcellular location">
    <subcellularLocation>
        <location evidence="1">Membrane</location>
    </subcellularLocation>
</comment>
<sequence length="190" mass="20833">MASRGVKICLVVSLLFLIIVTILIVALAFTIFKPKNPDITVHPLGLENLDISLLPNLTLNVSVGMLITIENPNYGSFEYTNSTGYVNFHDTVIAEVPIEADLVPARSQINVSTSADFMVAKLINDPNFWSDVMDGTLIFTSTATLPGKAHPPHVSFHGSLLPRSGWAPFSSQLVRYHRWVSVTVGHGFSW</sequence>
<dbReference type="InterPro" id="IPR044839">
    <property type="entry name" value="NDR1-like"/>
</dbReference>
<dbReference type="PANTHER" id="PTHR31234">
    <property type="entry name" value="LATE EMBRYOGENESIS ABUNDANT (LEA) HYDROXYPROLINE-RICH GLYCOPROTEIN FAMILY"/>
    <property type="match status" value="1"/>
</dbReference>
<name>A0ABD1M7R2_9FABA</name>
<dbReference type="PANTHER" id="PTHR31234:SF65">
    <property type="entry name" value="LATE EMBRYOGENESIS ABUNDANT PROTEIN, LEA_2 SUBGROUP"/>
    <property type="match status" value="1"/>
</dbReference>
<evidence type="ECO:0000256" key="1">
    <source>
        <dbReference type="ARBA" id="ARBA00004370"/>
    </source>
</evidence>
<evidence type="ECO:0000313" key="4">
    <source>
        <dbReference type="Proteomes" id="UP001603857"/>
    </source>
</evidence>
<dbReference type="GO" id="GO:0016020">
    <property type="term" value="C:membrane"/>
    <property type="evidence" value="ECO:0007669"/>
    <property type="project" value="UniProtKB-SubCell"/>
</dbReference>
<proteinExistence type="predicted"/>
<comment type="caution">
    <text evidence="3">The sequence shown here is derived from an EMBL/GenBank/DDBJ whole genome shotgun (WGS) entry which is preliminary data.</text>
</comment>
<evidence type="ECO:0008006" key="5">
    <source>
        <dbReference type="Google" id="ProtNLM"/>
    </source>
</evidence>
<evidence type="ECO:0000313" key="3">
    <source>
        <dbReference type="EMBL" id="KAL2331826.1"/>
    </source>
</evidence>
<dbReference type="AlphaFoldDB" id="A0ABD1M7R2"/>
<dbReference type="EMBL" id="JBGMDY010000006">
    <property type="protein sequence ID" value="KAL2331826.1"/>
    <property type="molecule type" value="Genomic_DNA"/>
</dbReference>
<organism evidence="3 4">
    <name type="scientific">Flemingia macrophylla</name>
    <dbReference type="NCBI Taxonomy" id="520843"/>
    <lineage>
        <taxon>Eukaryota</taxon>
        <taxon>Viridiplantae</taxon>
        <taxon>Streptophyta</taxon>
        <taxon>Embryophyta</taxon>
        <taxon>Tracheophyta</taxon>
        <taxon>Spermatophyta</taxon>
        <taxon>Magnoliopsida</taxon>
        <taxon>eudicotyledons</taxon>
        <taxon>Gunneridae</taxon>
        <taxon>Pentapetalae</taxon>
        <taxon>rosids</taxon>
        <taxon>fabids</taxon>
        <taxon>Fabales</taxon>
        <taxon>Fabaceae</taxon>
        <taxon>Papilionoideae</taxon>
        <taxon>50 kb inversion clade</taxon>
        <taxon>NPAAA clade</taxon>
        <taxon>indigoferoid/millettioid clade</taxon>
        <taxon>Phaseoleae</taxon>
        <taxon>Flemingia</taxon>
    </lineage>
</organism>
<accession>A0ABD1M7R2</accession>
<dbReference type="Proteomes" id="UP001603857">
    <property type="component" value="Unassembled WGS sequence"/>
</dbReference>
<keyword evidence="4" id="KW-1185">Reference proteome</keyword>